<keyword evidence="9 10" id="KW-0131">Cell cycle</keyword>
<accession>A0ABT9XDB5</accession>
<keyword evidence="13" id="KW-1185">Reference proteome</keyword>
<comment type="similarity">
    <text evidence="2 10">Belongs to the TRAFAC class TrmE-Era-EngA-EngB-Septin-like GTPase superfamily. EngB GTPase family.</text>
</comment>
<dbReference type="PANTHER" id="PTHR11649:SF13">
    <property type="entry name" value="ENGB-TYPE G DOMAIN-CONTAINING PROTEIN"/>
    <property type="match status" value="1"/>
</dbReference>
<evidence type="ECO:0000256" key="1">
    <source>
        <dbReference type="ARBA" id="ARBA00001946"/>
    </source>
</evidence>
<dbReference type="Proteomes" id="UP001232973">
    <property type="component" value="Unassembled WGS sequence"/>
</dbReference>
<keyword evidence="3 10" id="KW-0132">Cell division</keyword>
<dbReference type="SUPFAM" id="SSF52540">
    <property type="entry name" value="P-loop containing nucleoside triphosphate hydrolases"/>
    <property type="match status" value="1"/>
</dbReference>
<organism evidence="12 13">
    <name type="scientific">Alicyclobacillus cycloheptanicus</name>
    <dbReference type="NCBI Taxonomy" id="1457"/>
    <lineage>
        <taxon>Bacteria</taxon>
        <taxon>Bacillati</taxon>
        <taxon>Bacillota</taxon>
        <taxon>Bacilli</taxon>
        <taxon>Bacillales</taxon>
        <taxon>Alicyclobacillaceae</taxon>
        <taxon>Alicyclobacillus</taxon>
    </lineage>
</organism>
<evidence type="ECO:0000256" key="6">
    <source>
        <dbReference type="ARBA" id="ARBA00022842"/>
    </source>
</evidence>
<evidence type="ECO:0000256" key="4">
    <source>
        <dbReference type="ARBA" id="ARBA00022723"/>
    </source>
</evidence>
<protein>
    <recommendedName>
        <fullName evidence="10">Probable GTP-binding protein EngB</fullName>
    </recommendedName>
</protein>
<dbReference type="Pfam" id="PF01926">
    <property type="entry name" value="MMR_HSR1"/>
    <property type="match status" value="1"/>
</dbReference>
<feature type="domain" description="EngB-type G" evidence="11">
    <location>
        <begin position="22"/>
        <end position="193"/>
    </location>
</feature>
<evidence type="ECO:0000259" key="11">
    <source>
        <dbReference type="PROSITE" id="PS51706"/>
    </source>
</evidence>
<dbReference type="Gene3D" id="3.40.50.300">
    <property type="entry name" value="P-loop containing nucleotide triphosphate hydrolases"/>
    <property type="match status" value="1"/>
</dbReference>
<comment type="caution">
    <text evidence="12">The sequence shown here is derived from an EMBL/GenBank/DDBJ whole genome shotgun (WGS) entry which is preliminary data.</text>
</comment>
<dbReference type="InterPro" id="IPR006073">
    <property type="entry name" value="GTP-bd"/>
</dbReference>
<dbReference type="NCBIfam" id="TIGR00231">
    <property type="entry name" value="small_GTP"/>
    <property type="match status" value="1"/>
</dbReference>
<sequence length="197" mass="22096">MIVKRAEFEISAVRPAQWPNDGLPEFAFVGRSNVGKSSLLNRLLSRKALARVSQKPGKTQQINFFVVNEAFRFADLPGYGYAAVSKTTRAQFSKMMGEYLTQRTPLKRVLHLIDIRHEPTADDQFMHAELMQLGVPLCVVATKSDKISRGQHRAAVQRIEKILRTPYAVVPVSSQTGAGINDVWTMIEADLETLRQV</sequence>
<dbReference type="InterPro" id="IPR005225">
    <property type="entry name" value="Small_GTP-bd"/>
</dbReference>
<comment type="function">
    <text evidence="10">Necessary for normal cell division and for the maintenance of normal septation.</text>
</comment>
<evidence type="ECO:0000313" key="12">
    <source>
        <dbReference type="EMBL" id="MDQ0188287.1"/>
    </source>
</evidence>
<evidence type="ECO:0000256" key="5">
    <source>
        <dbReference type="ARBA" id="ARBA00022741"/>
    </source>
</evidence>
<gene>
    <name evidence="10" type="primary">engB</name>
    <name evidence="12" type="ORF">J2S03_000091</name>
</gene>
<evidence type="ECO:0000313" key="13">
    <source>
        <dbReference type="Proteomes" id="UP001232973"/>
    </source>
</evidence>
<dbReference type="HAMAP" id="MF_00321">
    <property type="entry name" value="GTPase_EngB"/>
    <property type="match status" value="1"/>
</dbReference>
<keyword evidence="4" id="KW-0479">Metal-binding</keyword>
<name>A0ABT9XDB5_9BACL</name>
<evidence type="ECO:0000256" key="7">
    <source>
        <dbReference type="ARBA" id="ARBA00023134"/>
    </source>
</evidence>
<dbReference type="CDD" id="cd01876">
    <property type="entry name" value="YihA_EngB"/>
    <property type="match status" value="1"/>
</dbReference>
<comment type="cofactor">
    <cofactor evidence="1">
        <name>Mg(2+)</name>
        <dbReference type="ChEBI" id="CHEBI:18420"/>
    </cofactor>
</comment>
<proteinExistence type="inferred from homology"/>
<dbReference type="NCBIfam" id="TIGR03598">
    <property type="entry name" value="GTPase_YsxC"/>
    <property type="match status" value="1"/>
</dbReference>
<evidence type="ECO:0000256" key="3">
    <source>
        <dbReference type="ARBA" id="ARBA00022618"/>
    </source>
</evidence>
<keyword evidence="7 10" id="KW-0342">GTP-binding</keyword>
<evidence type="ECO:0000256" key="2">
    <source>
        <dbReference type="ARBA" id="ARBA00009638"/>
    </source>
</evidence>
<dbReference type="InterPro" id="IPR027417">
    <property type="entry name" value="P-loop_NTPase"/>
</dbReference>
<keyword evidence="6" id="KW-0460">Magnesium</keyword>
<evidence type="ECO:0000256" key="8">
    <source>
        <dbReference type="ARBA" id="ARBA00023210"/>
    </source>
</evidence>
<evidence type="ECO:0000256" key="10">
    <source>
        <dbReference type="HAMAP-Rule" id="MF_00321"/>
    </source>
</evidence>
<dbReference type="RefSeq" id="WP_274455695.1">
    <property type="nucleotide sequence ID" value="NZ_CP067097.1"/>
</dbReference>
<dbReference type="PANTHER" id="PTHR11649">
    <property type="entry name" value="MSS1/TRME-RELATED GTP-BINDING PROTEIN"/>
    <property type="match status" value="1"/>
</dbReference>
<dbReference type="InterPro" id="IPR019987">
    <property type="entry name" value="GTP-bd_ribosome_bio_YsxC"/>
</dbReference>
<reference evidence="12 13" key="1">
    <citation type="submission" date="2023-07" db="EMBL/GenBank/DDBJ databases">
        <title>Genomic Encyclopedia of Type Strains, Phase IV (KMG-IV): sequencing the most valuable type-strain genomes for metagenomic binning, comparative biology and taxonomic classification.</title>
        <authorList>
            <person name="Goeker M."/>
        </authorList>
    </citation>
    <scope>NUCLEOTIDE SEQUENCE [LARGE SCALE GENOMIC DNA]</scope>
    <source>
        <strain evidence="12 13">DSM 4006</strain>
    </source>
</reference>
<keyword evidence="5 10" id="KW-0547">Nucleotide-binding</keyword>
<dbReference type="EMBL" id="JAUSTP010000001">
    <property type="protein sequence ID" value="MDQ0188287.1"/>
    <property type="molecule type" value="Genomic_DNA"/>
</dbReference>
<dbReference type="InterPro" id="IPR030393">
    <property type="entry name" value="G_ENGB_dom"/>
</dbReference>
<evidence type="ECO:0000256" key="9">
    <source>
        <dbReference type="ARBA" id="ARBA00023306"/>
    </source>
</evidence>
<keyword evidence="8 10" id="KW-0717">Septation</keyword>
<dbReference type="PROSITE" id="PS51706">
    <property type="entry name" value="G_ENGB"/>
    <property type="match status" value="1"/>
</dbReference>